<evidence type="ECO:0000313" key="2">
    <source>
        <dbReference type="Proteomes" id="UP000811282"/>
    </source>
</evidence>
<dbReference type="RefSeq" id="WP_215670839.1">
    <property type="nucleotide sequence ID" value="NZ_JAFJYC010000002.1"/>
</dbReference>
<evidence type="ECO:0000313" key="1">
    <source>
        <dbReference type="EMBL" id="MBT9433204.1"/>
    </source>
</evidence>
<comment type="caution">
    <text evidence="1">The sequence shown here is derived from an EMBL/GenBank/DDBJ whole genome shotgun (WGS) entry which is preliminary data.</text>
</comment>
<dbReference type="EMBL" id="JAFJYC010000002">
    <property type="protein sequence ID" value="MBT9433204.1"/>
    <property type="molecule type" value="Genomic_DNA"/>
</dbReference>
<sequence>MARYPLQAGALGPVQLNGRWDGERLRGQAWWPKQPLRVFAPLLPSTSDIRLHQGEFYAQSAFSASASQGFIAGVHGVLSGGDI</sequence>
<protein>
    <submittedName>
        <fullName evidence="1">Uncharacterized protein</fullName>
    </submittedName>
</protein>
<proteinExistence type="predicted"/>
<dbReference type="Pfam" id="PF11739">
    <property type="entry name" value="YdbH-like"/>
    <property type="match status" value="1"/>
</dbReference>
<organism evidence="1 2">
    <name type="scientific">Candidatus Sodalis endolongispinus</name>
    <dbReference type="NCBI Taxonomy" id="2812662"/>
    <lineage>
        <taxon>Bacteria</taxon>
        <taxon>Pseudomonadati</taxon>
        <taxon>Pseudomonadota</taxon>
        <taxon>Gammaproteobacteria</taxon>
        <taxon>Enterobacterales</taxon>
        <taxon>Bruguierivoracaceae</taxon>
        <taxon>Sodalis</taxon>
    </lineage>
</organism>
<keyword evidence="2" id="KW-1185">Reference proteome</keyword>
<dbReference type="Proteomes" id="UP000811282">
    <property type="component" value="Unassembled WGS sequence"/>
</dbReference>
<dbReference type="InterPro" id="IPR021730">
    <property type="entry name" value="YdbH"/>
</dbReference>
<reference evidence="1 2" key="1">
    <citation type="journal article" date="2021" name="Genome Biol. Evol.">
        <title>The evolution of interdependence in a four-way mealybug symbiosis.</title>
        <authorList>
            <person name="Garber A.I."/>
            <person name="Kupper M."/>
            <person name="Laetsch D.R."/>
            <person name="Weldon S.R."/>
            <person name="Ladinsky M.S."/>
            <person name="Bjorkman P.J."/>
            <person name="McCutcheon J.P."/>
        </authorList>
    </citation>
    <scope>NUCLEOTIDE SEQUENCE [LARGE SCALE GENOMIC DNA]</scope>
    <source>
        <strain evidence="1">SOD</strain>
    </source>
</reference>
<accession>A0ABS5YE50</accession>
<gene>
    <name evidence="1" type="ORF">JZM24_15745</name>
</gene>
<name>A0ABS5YE50_9GAMM</name>